<keyword evidence="2" id="KW-1185">Reference proteome</keyword>
<gene>
    <name evidence="1" type="ORF">MAE02_03600</name>
</gene>
<sequence>MDLSDRPQGVTIAVPMLPEGLAHEDVVAEQHDLIEKLIGREASKTRVFWYYTPMALAFSSDLECDLCIYDNMDELSLFRGASQELLSLENDLFSRADLVFTGGMSLYEAKRNRHRSVHAFPSSIDFNHFSKARGVKQDPADQAQIPYPRLGFFGVIDERLDVDLVAQVAELRPDWQFVMIGPVVKIDPASLPQRPNLHWLGGKSYDELPQYLSGWNIGVMPFALNEATKFISPTKTPEFLAAGVPVVSTAITDVVRPYGEKGLVEIARSVEELVEKAELILARPRESWLAKVDRHLAAGSWDKTWASMHKLMLDVTGDTVADRPASSLPVYATTPAE</sequence>
<dbReference type="SUPFAM" id="SSF53756">
    <property type="entry name" value="UDP-Glycosyltransferase/glycogen phosphorylase"/>
    <property type="match status" value="1"/>
</dbReference>
<organism evidence="1 2">
    <name type="scientific">Microvirga aerophila</name>
    <dbReference type="NCBI Taxonomy" id="670291"/>
    <lineage>
        <taxon>Bacteria</taxon>
        <taxon>Pseudomonadati</taxon>
        <taxon>Pseudomonadota</taxon>
        <taxon>Alphaproteobacteria</taxon>
        <taxon>Hyphomicrobiales</taxon>
        <taxon>Methylobacteriaceae</taxon>
        <taxon>Microvirga</taxon>
    </lineage>
</organism>
<dbReference type="GO" id="GO:0016740">
    <property type="term" value="F:transferase activity"/>
    <property type="evidence" value="ECO:0007669"/>
    <property type="project" value="UniProtKB-KW"/>
</dbReference>
<evidence type="ECO:0000313" key="1">
    <source>
        <dbReference type="EMBL" id="GEO12664.1"/>
    </source>
</evidence>
<comment type="caution">
    <text evidence="1">The sequence shown here is derived from an EMBL/GenBank/DDBJ whole genome shotgun (WGS) entry which is preliminary data.</text>
</comment>
<dbReference type="Gene3D" id="3.40.50.2000">
    <property type="entry name" value="Glycogen Phosphorylase B"/>
    <property type="match status" value="1"/>
</dbReference>
<protein>
    <submittedName>
        <fullName evidence="1">Glycosyl transferase</fullName>
    </submittedName>
</protein>
<dbReference type="AlphaFoldDB" id="A0A512BL20"/>
<reference evidence="1 2" key="1">
    <citation type="submission" date="2019-07" db="EMBL/GenBank/DDBJ databases">
        <title>Whole genome shotgun sequence of Microvirga aerophila NBRC 106136.</title>
        <authorList>
            <person name="Hosoyama A."/>
            <person name="Uohara A."/>
            <person name="Ohji S."/>
            <person name="Ichikawa N."/>
        </authorList>
    </citation>
    <scope>NUCLEOTIDE SEQUENCE [LARGE SCALE GENOMIC DNA]</scope>
    <source>
        <strain evidence="1 2">NBRC 106136</strain>
    </source>
</reference>
<evidence type="ECO:0000313" key="2">
    <source>
        <dbReference type="Proteomes" id="UP000321085"/>
    </source>
</evidence>
<keyword evidence="1" id="KW-0808">Transferase</keyword>
<name>A0A512BL20_9HYPH</name>
<dbReference type="EMBL" id="BJYU01000002">
    <property type="protein sequence ID" value="GEO12664.1"/>
    <property type="molecule type" value="Genomic_DNA"/>
</dbReference>
<proteinExistence type="predicted"/>
<dbReference type="Proteomes" id="UP000321085">
    <property type="component" value="Unassembled WGS sequence"/>
</dbReference>
<accession>A0A512BL20</accession>
<dbReference type="Pfam" id="PF13692">
    <property type="entry name" value="Glyco_trans_1_4"/>
    <property type="match status" value="1"/>
</dbReference>